<evidence type="ECO:0000256" key="3">
    <source>
        <dbReference type="ARBA" id="ARBA00022452"/>
    </source>
</evidence>
<dbReference type="AlphaFoldDB" id="A0A934RWN3"/>
<dbReference type="GO" id="GO:0009279">
    <property type="term" value="C:cell outer membrane"/>
    <property type="evidence" value="ECO:0007669"/>
    <property type="project" value="UniProtKB-SubCell"/>
</dbReference>
<protein>
    <submittedName>
        <fullName evidence="10">TonB-dependent receptor</fullName>
    </submittedName>
</protein>
<keyword evidence="2 8" id="KW-0813">Transport</keyword>
<dbReference type="GO" id="GO:0044718">
    <property type="term" value="P:siderophore transmembrane transport"/>
    <property type="evidence" value="ECO:0007669"/>
    <property type="project" value="TreeGrafter"/>
</dbReference>
<name>A0A934RWN3_9BACT</name>
<keyword evidence="5" id="KW-0732">Signal</keyword>
<keyword evidence="4 8" id="KW-0812">Transmembrane</keyword>
<accession>A0A934RWN3</accession>
<keyword evidence="6 8" id="KW-0472">Membrane</keyword>
<dbReference type="InterPro" id="IPR037066">
    <property type="entry name" value="Plug_dom_sf"/>
</dbReference>
<keyword evidence="7 8" id="KW-0998">Cell outer membrane</keyword>
<dbReference type="PANTHER" id="PTHR30069">
    <property type="entry name" value="TONB-DEPENDENT OUTER MEMBRANE RECEPTOR"/>
    <property type="match status" value="1"/>
</dbReference>
<organism evidence="10 11">
    <name type="scientific">Pelagicoccus mobilis</name>
    <dbReference type="NCBI Taxonomy" id="415221"/>
    <lineage>
        <taxon>Bacteria</taxon>
        <taxon>Pseudomonadati</taxon>
        <taxon>Verrucomicrobiota</taxon>
        <taxon>Opitutia</taxon>
        <taxon>Puniceicoccales</taxon>
        <taxon>Pelagicoccaceae</taxon>
        <taxon>Pelagicoccus</taxon>
    </lineage>
</organism>
<reference evidence="10" key="1">
    <citation type="submission" date="2021-01" db="EMBL/GenBank/DDBJ databases">
        <title>Modified the classification status of verrucomicrobia.</title>
        <authorList>
            <person name="Feng X."/>
        </authorList>
    </citation>
    <scope>NUCLEOTIDE SEQUENCE</scope>
    <source>
        <strain evidence="10">KCTC 13126</strain>
    </source>
</reference>
<dbReference type="Gene3D" id="2.40.170.20">
    <property type="entry name" value="TonB-dependent receptor, beta-barrel domain"/>
    <property type="match status" value="1"/>
</dbReference>
<evidence type="ECO:0000256" key="1">
    <source>
        <dbReference type="ARBA" id="ARBA00004571"/>
    </source>
</evidence>
<evidence type="ECO:0000313" key="10">
    <source>
        <dbReference type="EMBL" id="MBK1879115.1"/>
    </source>
</evidence>
<gene>
    <name evidence="10" type="ORF">JIN87_19680</name>
</gene>
<dbReference type="PROSITE" id="PS52016">
    <property type="entry name" value="TONB_DEPENDENT_REC_3"/>
    <property type="match status" value="1"/>
</dbReference>
<evidence type="ECO:0000256" key="6">
    <source>
        <dbReference type="ARBA" id="ARBA00023136"/>
    </source>
</evidence>
<evidence type="ECO:0000313" key="11">
    <source>
        <dbReference type="Proteomes" id="UP000617628"/>
    </source>
</evidence>
<dbReference type="Pfam" id="PF07715">
    <property type="entry name" value="Plug"/>
    <property type="match status" value="1"/>
</dbReference>
<dbReference type="InterPro" id="IPR036942">
    <property type="entry name" value="Beta-barrel_TonB_sf"/>
</dbReference>
<evidence type="ECO:0000256" key="2">
    <source>
        <dbReference type="ARBA" id="ARBA00022448"/>
    </source>
</evidence>
<dbReference type="RefSeq" id="WP_200357328.1">
    <property type="nucleotide sequence ID" value="NZ_JAENIL010000041.1"/>
</dbReference>
<dbReference type="Gene3D" id="2.170.130.10">
    <property type="entry name" value="TonB-dependent receptor, plug domain"/>
    <property type="match status" value="1"/>
</dbReference>
<evidence type="ECO:0000256" key="7">
    <source>
        <dbReference type="ARBA" id="ARBA00023237"/>
    </source>
</evidence>
<keyword evidence="10" id="KW-0675">Receptor</keyword>
<dbReference type="InterPro" id="IPR039426">
    <property type="entry name" value="TonB-dep_rcpt-like"/>
</dbReference>
<keyword evidence="3 8" id="KW-1134">Transmembrane beta strand</keyword>
<dbReference type="SUPFAM" id="SSF56935">
    <property type="entry name" value="Porins"/>
    <property type="match status" value="1"/>
</dbReference>
<dbReference type="EMBL" id="JAENIL010000041">
    <property type="protein sequence ID" value="MBK1879115.1"/>
    <property type="molecule type" value="Genomic_DNA"/>
</dbReference>
<dbReference type="GO" id="GO:0015344">
    <property type="term" value="F:siderophore uptake transmembrane transporter activity"/>
    <property type="evidence" value="ECO:0007669"/>
    <property type="project" value="TreeGrafter"/>
</dbReference>
<evidence type="ECO:0000256" key="8">
    <source>
        <dbReference type="PROSITE-ProRule" id="PRU01360"/>
    </source>
</evidence>
<dbReference type="PANTHER" id="PTHR30069:SF29">
    <property type="entry name" value="HEMOGLOBIN AND HEMOGLOBIN-HAPTOGLOBIN-BINDING PROTEIN 1-RELATED"/>
    <property type="match status" value="1"/>
</dbReference>
<sequence length="808" mass="91598">MLVGRTVIYGGALYVRRLFAVYISLVGGSFCLAASDAQDLFDLSFEELLNVKITTGSLTDFVAKHSPSAITTIQREQIELSAARNIAGVLEEHVPGMMLMTHTAGDKIGIRGLIAAENYKLLLLVNGVNVTNNVYEGAMMELDQWELGDIERIEVVRGPGSVTYGSGAIAGVINIITKSAREVSGVSEWSVSYVPEYHGKGFSFQAAKQLGSWSSYFFGSVRESDGLQNPDYFQLRPDAASDIRYVGKRPTDVKGPQPYLGDTLDEPQVKLHLDLDDGRNFRVWARYTESGQSHTFTTYSAFSDKDGNLVSDTPTRKRSIRNFVVSPEYESELNDKWGLTLRASLDAQEYIRYDFRNVDWPEDHPNNIRDYAFSQERLVASALFDYDDGESLKVATGFEYNRTGVHAPWGKNSDHIWVREGLHLVSDADTSIYLQYPDASRRPSLDALEEVGGGLDFDTFTQLSEVTYDLRTGARIVYAHRLDFPEISDTMFAPRLSWIADFSEESTLRISAQRSLRMMPLRAQYLFDKYDRSESMSGRDHESLDSLEVAFTKLVSDSFLLDVNAFYNDSDTVGYTGQDLQFLGDLQLWGVELQGRFQWGNTELIVNHSYIDLLDMAMNPELKTGENRNNISFSDYFYYTGGDVPILLESYGSGLNNWSNNSTRLIVTSKFLDDRLIVRLSARMNWDYEGSYDEIEMYQRAYDTFDTSSLDADDLVAFERQRTEFERERGFLDAEDAYQSDVHFNASLSYRWDLKQSSELVASLFVENLFGEEKRYHVSTGSSNYYPSRPVFVEEPTSVGLRVSVRYR</sequence>
<evidence type="ECO:0000256" key="4">
    <source>
        <dbReference type="ARBA" id="ARBA00022692"/>
    </source>
</evidence>
<feature type="domain" description="TonB-dependent receptor plug" evidence="9">
    <location>
        <begin position="64"/>
        <end position="172"/>
    </location>
</feature>
<comment type="caution">
    <text evidence="10">The sequence shown here is derived from an EMBL/GenBank/DDBJ whole genome shotgun (WGS) entry which is preliminary data.</text>
</comment>
<keyword evidence="11" id="KW-1185">Reference proteome</keyword>
<dbReference type="Proteomes" id="UP000617628">
    <property type="component" value="Unassembled WGS sequence"/>
</dbReference>
<comment type="similarity">
    <text evidence="8">Belongs to the TonB-dependent receptor family.</text>
</comment>
<evidence type="ECO:0000259" key="9">
    <source>
        <dbReference type="Pfam" id="PF07715"/>
    </source>
</evidence>
<evidence type="ECO:0000256" key="5">
    <source>
        <dbReference type="ARBA" id="ARBA00022729"/>
    </source>
</evidence>
<proteinExistence type="inferred from homology"/>
<dbReference type="InterPro" id="IPR012910">
    <property type="entry name" value="Plug_dom"/>
</dbReference>
<comment type="subcellular location">
    <subcellularLocation>
        <location evidence="1 8">Cell outer membrane</location>
        <topology evidence="1 8">Multi-pass membrane protein</topology>
    </subcellularLocation>
</comment>